<dbReference type="RefSeq" id="WP_155450680.1">
    <property type="nucleotide sequence ID" value="NZ_WNKT01000031.1"/>
</dbReference>
<keyword evidence="1" id="KW-0472">Membrane</keyword>
<sequence length="216" mass="22785">MQTHACPDCDLLQTIPNLPAGGKASCVRCGHTLATGTVEPIGRPLALSIAALLLLIIANIDPLMDLSAVGRHASTTIIGGAYQMWVDGEQATAVVVGFCAVIAPAGYILFMLTVLVGAGRTPVPAWVGELLRWADSMRPWSMVEVMMLGILVALIKIAELAKVEPGIGMYAVGVLMLLIPAIEVSFDPDAIWQRVVWVEPKASPEAAEDPHLGPSS</sequence>
<name>A0A6N8EGV5_9GAMM</name>
<evidence type="ECO:0000256" key="1">
    <source>
        <dbReference type="SAM" id="Phobius"/>
    </source>
</evidence>
<proteinExistence type="predicted"/>
<comment type="caution">
    <text evidence="2">The sequence shown here is derived from an EMBL/GenBank/DDBJ whole genome shotgun (WGS) entry which is preliminary data.</text>
</comment>
<keyword evidence="1" id="KW-0812">Transmembrane</keyword>
<dbReference type="Proteomes" id="UP000434044">
    <property type="component" value="Unassembled WGS sequence"/>
</dbReference>
<dbReference type="OrthoDB" id="9800207at2"/>
<keyword evidence="1" id="KW-1133">Transmembrane helix</keyword>
<dbReference type="AlphaFoldDB" id="A0A6N8EGV5"/>
<feature type="transmembrane region" description="Helical" evidence="1">
    <location>
        <begin position="167"/>
        <end position="186"/>
    </location>
</feature>
<keyword evidence="3" id="KW-1185">Reference proteome</keyword>
<dbReference type="Pfam" id="PF04403">
    <property type="entry name" value="PqiA"/>
    <property type="match status" value="1"/>
</dbReference>
<organism evidence="2 3">
    <name type="scientific">Allochromatium palmeri</name>
    <dbReference type="NCBI Taxonomy" id="231048"/>
    <lineage>
        <taxon>Bacteria</taxon>
        <taxon>Pseudomonadati</taxon>
        <taxon>Pseudomonadota</taxon>
        <taxon>Gammaproteobacteria</taxon>
        <taxon>Chromatiales</taxon>
        <taxon>Chromatiaceae</taxon>
        <taxon>Allochromatium</taxon>
    </lineage>
</organism>
<protein>
    <submittedName>
        <fullName evidence="2">Paraquat-inducible protein A</fullName>
    </submittedName>
</protein>
<evidence type="ECO:0000313" key="2">
    <source>
        <dbReference type="EMBL" id="MTW22109.1"/>
    </source>
</evidence>
<gene>
    <name evidence="2" type="ORF">GJ668_13550</name>
</gene>
<dbReference type="EMBL" id="WNKT01000031">
    <property type="protein sequence ID" value="MTW22109.1"/>
    <property type="molecule type" value="Genomic_DNA"/>
</dbReference>
<feature type="transmembrane region" description="Helical" evidence="1">
    <location>
        <begin position="137"/>
        <end position="155"/>
    </location>
</feature>
<accession>A0A6N8EGV5</accession>
<reference evidence="2 3" key="1">
    <citation type="submission" date="2019-11" db="EMBL/GenBank/DDBJ databases">
        <title>Whole-genome sequence of the anaerobic purple sulfur bacterium Allochromatium palmeri DSM 15591.</title>
        <authorList>
            <person name="Kyndt J.A."/>
            <person name="Meyer T.E."/>
        </authorList>
    </citation>
    <scope>NUCLEOTIDE SEQUENCE [LARGE SCALE GENOMIC DNA]</scope>
    <source>
        <strain evidence="2 3">DSM 15591</strain>
    </source>
</reference>
<feature type="transmembrane region" description="Helical" evidence="1">
    <location>
        <begin position="93"/>
        <end position="117"/>
    </location>
</feature>
<dbReference type="InterPro" id="IPR007498">
    <property type="entry name" value="PqiA-like"/>
</dbReference>
<evidence type="ECO:0000313" key="3">
    <source>
        <dbReference type="Proteomes" id="UP000434044"/>
    </source>
</evidence>